<keyword evidence="3" id="KW-1185">Reference proteome</keyword>
<evidence type="ECO:0000313" key="2">
    <source>
        <dbReference type="EMBL" id="KAH1096690.1"/>
    </source>
</evidence>
<dbReference type="InterPro" id="IPR026960">
    <property type="entry name" value="RVT-Znf"/>
</dbReference>
<comment type="caution">
    <text evidence="2">The sequence shown here is derived from an EMBL/GenBank/DDBJ whole genome shotgun (WGS) entry which is preliminary data.</text>
</comment>
<proteinExistence type="predicted"/>
<accession>A0A9D3VT99</accession>
<gene>
    <name evidence="2" type="ORF">J1N35_013611</name>
</gene>
<dbReference type="EMBL" id="JAIQCV010000005">
    <property type="protein sequence ID" value="KAH1096690.1"/>
    <property type="molecule type" value="Genomic_DNA"/>
</dbReference>
<protein>
    <recommendedName>
        <fullName evidence="1">Reverse transcriptase zinc-binding domain-containing protein</fullName>
    </recommendedName>
</protein>
<dbReference type="InterPro" id="IPR052343">
    <property type="entry name" value="Retrotransposon-Effector_Assoc"/>
</dbReference>
<organism evidence="2 3">
    <name type="scientific">Gossypium stocksii</name>
    <dbReference type="NCBI Taxonomy" id="47602"/>
    <lineage>
        <taxon>Eukaryota</taxon>
        <taxon>Viridiplantae</taxon>
        <taxon>Streptophyta</taxon>
        <taxon>Embryophyta</taxon>
        <taxon>Tracheophyta</taxon>
        <taxon>Spermatophyta</taxon>
        <taxon>Magnoliopsida</taxon>
        <taxon>eudicotyledons</taxon>
        <taxon>Gunneridae</taxon>
        <taxon>Pentapetalae</taxon>
        <taxon>rosids</taxon>
        <taxon>malvids</taxon>
        <taxon>Malvales</taxon>
        <taxon>Malvaceae</taxon>
        <taxon>Malvoideae</taxon>
        <taxon>Gossypium</taxon>
    </lineage>
</organism>
<dbReference type="Pfam" id="PF13966">
    <property type="entry name" value="zf-RVT"/>
    <property type="match status" value="1"/>
</dbReference>
<reference evidence="2 3" key="1">
    <citation type="journal article" date="2021" name="Plant Biotechnol. J.">
        <title>Multi-omics assisted identification of the key and species-specific regulatory components of drought-tolerant mechanisms in Gossypium stocksii.</title>
        <authorList>
            <person name="Yu D."/>
            <person name="Ke L."/>
            <person name="Zhang D."/>
            <person name="Wu Y."/>
            <person name="Sun Y."/>
            <person name="Mei J."/>
            <person name="Sun J."/>
            <person name="Sun Y."/>
        </authorList>
    </citation>
    <scope>NUCLEOTIDE SEQUENCE [LARGE SCALE GENOMIC DNA]</scope>
    <source>
        <strain evidence="3">cv. E1</strain>
        <tissue evidence="2">Leaf</tissue>
    </source>
</reference>
<dbReference type="Proteomes" id="UP000828251">
    <property type="component" value="Unassembled WGS sequence"/>
</dbReference>
<dbReference type="AlphaFoldDB" id="A0A9D3VT99"/>
<sequence length="384" mass="44966">MDQSTSKRLINLELKVRDELENVLNHEELLWRQKARCDWLQFMDQNTKFFHSYTMQRRKFNCILALHFSNREWCSYQSILSDEAIKFFENLYGENPSPMFDIPLNIFPRLKDQDIDFIKKLILNDEIKKALFDMASLKAPGSDGFHAYFFQTRFIAGRNISDNVIIAQEVIHSMCSRKAGRNWMAIKLDLEKAYDKVSWEFIDVSLIAARIPEALRKSLLVPKGVCDEIERIARRTLYGFEFFVRNMDRRVNFLNLFIEVTALTFGDPSLSGEDKIIWAHFGSGSFSIRNAYWTLKENSWRPKDDIWKPILKYQGPQRVRVFLWLVANQKLFTNSERTRRGIGQSSVCPRCGHDTEDIMHMLRDCSTAKEARMLVVPTENQSSG</sequence>
<evidence type="ECO:0000259" key="1">
    <source>
        <dbReference type="Pfam" id="PF13966"/>
    </source>
</evidence>
<name>A0A9D3VT99_9ROSI</name>
<dbReference type="PANTHER" id="PTHR46890">
    <property type="entry name" value="NON-LTR RETROLELEMENT REVERSE TRANSCRIPTASE-LIKE PROTEIN-RELATED"/>
    <property type="match status" value="1"/>
</dbReference>
<evidence type="ECO:0000313" key="3">
    <source>
        <dbReference type="Proteomes" id="UP000828251"/>
    </source>
</evidence>
<dbReference type="OrthoDB" id="1002559at2759"/>
<feature type="domain" description="Reverse transcriptase zinc-binding" evidence="1">
    <location>
        <begin position="286"/>
        <end position="370"/>
    </location>
</feature>
<dbReference type="PANTHER" id="PTHR46890:SF48">
    <property type="entry name" value="RNA-DIRECTED DNA POLYMERASE"/>
    <property type="match status" value="1"/>
</dbReference>